<name>A0ABW1QYS4_9ACTN</name>
<reference evidence="4" key="1">
    <citation type="journal article" date="2019" name="Int. J. Syst. Evol. Microbiol.">
        <title>The Global Catalogue of Microorganisms (GCM) 10K type strain sequencing project: providing services to taxonomists for standard genome sequencing and annotation.</title>
        <authorList>
            <consortium name="The Broad Institute Genomics Platform"/>
            <consortium name="The Broad Institute Genome Sequencing Center for Infectious Disease"/>
            <person name="Wu L."/>
            <person name="Ma J."/>
        </authorList>
    </citation>
    <scope>NUCLEOTIDE SEQUENCE [LARGE SCALE GENOMIC DNA]</scope>
    <source>
        <strain evidence="4">DFY28</strain>
    </source>
</reference>
<dbReference type="InterPro" id="IPR023753">
    <property type="entry name" value="FAD/NAD-binding_dom"/>
</dbReference>
<keyword evidence="4" id="KW-1185">Reference proteome</keyword>
<keyword evidence="1" id="KW-0560">Oxidoreductase</keyword>
<dbReference type="PRINTS" id="PR00368">
    <property type="entry name" value="FADPNR"/>
</dbReference>
<dbReference type="PRINTS" id="PR00469">
    <property type="entry name" value="PNDRDTASEII"/>
</dbReference>
<dbReference type="PANTHER" id="PTHR43539">
    <property type="entry name" value="FLAVIN-BINDING MONOOXYGENASE-LIKE PROTEIN (AFU_ORTHOLOGUE AFUA_4G09220)"/>
    <property type="match status" value="1"/>
</dbReference>
<dbReference type="Gene3D" id="3.50.50.60">
    <property type="entry name" value="FAD/NAD(P)-binding domain"/>
    <property type="match status" value="1"/>
</dbReference>
<proteinExistence type="predicted"/>
<gene>
    <name evidence="3" type="ORF">ACFPWU_08340</name>
</gene>
<evidence type="ECO:0000259" key="2">
    <source>
        <dbReference type="Pfam" id="PF07992"/>
    </source>
</evidence>
<dbReference type="EMBL" id="JBHSQI010000004">
    <property type="protein sequence ID" value="MFC6153669.1"/>
    <property type="molecule type" value="Genomic_DNA"/>
</dbReference>
<feature type="domain" description="FAD/NAD(P)-binding" evidence="2">
    <location>
        <begin position="23"/>
        <end position="317"/>
    </location>
</feature>
<evidence type="ECO:0000313" key="4">
    <source>
        <dbReference type="Proteomes" id="UP001596098"/>
    </source>
</evidence>
<protein>
    <submittedName>
        <fullName evidence="3">FAD-dependent oxidoreductase</fullName>
    </submittedName>
</protein>
<dbReference type="PANTHER" id="PTHR43539:SF78">
    <property type="entry name" value="FLAVIN-CONTAINING MONOOXYGENASE"/>
    <property type="match status" value="1"/>
</dbReference>
<dbReference type="RefSeq" id="WP_128220037.1">
    <property type="nucleotide sequence ID" value="NZ_CP034929.1"/>
</dbReference>
<dbReference type="Pfam" id="PF07992">
    <property type="entry name" value="Pyr_redox_2"/>
    <property type="match status" value="1"/>
</dbReference>
<organism evidence="3 4">
    <name type="scientific">Nocardioides yefusunii</name>
    <dbReference type="NCBI Taxonomy" id="2500546"/>
    <lineage>
        <taxon>Bacteria</taxon>
        <taxon>Bacillati</taxon>
        <taxon>Actinomycetota</taxon>
        <taxon>Actinomycetes</taxon>
        <taxon>Propionibacteriales</taxon>
        <taxon>Nocardioidaceae</taxon>
        <taxon>Nocardioides</taxon>
    </lineage>
</organism>
<evidence type="ECO:0000256" key="1">
    <source>
        <dbReference type="ARBA" id="ARBA00023002"/>
    </source>
</evidence>
<comment type="caution">
    <text evidence="3">The sequence shown here is derived from an EMBL/GenBank/DDBJ whole genome shotgun (WGS) entry which is preliminary data.</text>
</comment>
<dbReference type="InterPro" id="IPR050982">
    <property type="entry name" value="Auxin_biosynth/cation_transpt"/>
</dbReference>
<dbReference type="SUPFAM" id="SSF51905">
    <property type="entry name" value="FAD/NAD(P)-binding domain"/>
    <property type="match status" value="1"/>
</dbReference>
<accession>A0ABW1QYS4</accession>
<sequence length="382" mass="40490">MTTHHLSPGSEFPTATDDVPVWDAVVIGAGQAGLSAAHHLQRRGVRAVVLDANEGPGGAWRHRWDSLLMNGVHGVSDLPDAPAPEESTEQANQVIPAWFGRYEHDQHLDVRRPIRVTRVSALSPAPDSLLRVETEGGAVFLTRTLVNATGTWDRPFVPHVAGRGLFGGREMHAADYRGAEELRGLTVAVVGAGASAVQLIGEIAPVTTTRWFTRREPRWANGFDGLAAVTRVEERVRAGLPPESVVSLTGLTLRPQEQEAAALGAYRRIPMFTALTEHGVVLQDGTELDVDVVLWATGFRHAISHLAPLKLRSEHGGVALLTGPFGPQSATTAATDPRIQLVGYGPSASTIGANRAGMAAAIAVRKHLATLAASASGQDSVA</sequence>
<dbReference type="InterPro" id="IPR036188">
    <property type="entry name" value="FAD/NAD-bd_sf"/>
</dbReference>
<evidence type="ECO:0000313" key="3">
    <source>
        <dbReference type="EMBL" id="MFC6153669.1"/>
    </source>
</evidence>
<dbReference type="Proteomes" id="UP001596098">
    <property type="component" value="Unassembled WGS sequence"/>
</dbReference>